<organism evidence="2 3">
    <name type="scientific">Mesorhizobium waimense</name>
    <dbReference type="NCBI Taxonomy" id="1300307"/>
    <lineage>
        <taxon>Bacteria</taxon>
        <taxon>Pseudomonadati</taxon>
        <taxon>Pseudomonadota</taxon>
        <taxon>Alphaproteobacteria</taxon>
        <taxon>Hyphomicrobiales</taxon>
        <taxon>Phyllobacteriaceae</taxon>
        <taxon>Mesorhizobium</taxon>
    </lineage>
</organism>
<keyword evidence="3" id="KW-1185">Reference proteome</keyword>
<sequence length="208" mass="21817">MASAALFDLLPDFGTRAQRGAQPQAASEAERKPEAPAPQADIGTLIAEAVAEAEAALEARLAVDHQAVLDAERQANIEEAKAFLDSFGGDLGTAVAARIEAMEVRVTGLVGATVGRIVSGIVTDELQKRSIEALARTIGEAIADSEAVRIAVRGPLSLFETLKTSLGPRAAQLDFVESSGFDLTIGIDETVFETRIAEWSASLSEILS</sequence>
<evidence type="ECO:0000313" key="3">
    <source>
        <dbReference type="Proteomes" id="UP000272706"/>
    </source>
</evidence>
<feature type="region of interest" description="Disordered" evidence="1">
    <location>
        <begin position="17"/>
        <end position="37"/>
    </location>
</feature>
<accession>A0A3A5KZT9</accession>
<dbReference type="Proteomes" id="UP000272706">
    <property type="component" value="Unassembled WGS sequence"/>
</dbReference>
<name>A0A3A5KZT9_9HYPH</name>
<dbReference type="AlphaFoldDB" id="A0A3A5KZT9"/>
<evidence type="ECO:0008006" key="4">
    <source>
        <dbReference type="Google" id="ProtNLM"/>
    </source>
</evidence>
<protein>
    <recommendedName>
        <fullName evidence="4">Flagellar assembly protein FliH</fullName>
    </recommendedName>
</protein>
<dbReference type="RefSeq" id="WP_120014906.1">
    <property type="nucleotide sequence ID" value="NZ_QZWZ01000010.1"/>
</dbReference>
<dbReference type="EMBL" id="QZWZ01000010">
    <property type="protein sequence ID" value="RJT39029.1"/>
    <property type="molecule type" value="Genomic_DNA"/>
</dbReference>
<reference evidence="2 3" key="1">
    <citation type="submission" date="2018-09" db="EMBL/GenBank/DDBJ databases">
        <title>Mesorhizobium carmichaelinearum sp. nov. isolated from Carmichaelinea spp. root nodules in New Zealand.</title>
        <authorList>
            <person name="De Meyer S.E."/>
        </authorList>
    </citation>
    <scope>NUCLEOTIDE SEQUENCE [LARGE SCALE GENOMIC DNA]</scope>
    <source>
        <strain evidence="2 3">ICMP19557</strain>
    </source>
</reference>
<evidence type="ECO:0000313" key="2">
    <source>
        <dbReference type="EMBL" id="RJT39029.1"/>
    </source>
</evidence>
<proteinExistence type="predicted"/>
<comment type="caution">
    <text evidence="2">The sequence shown here is derived from an EMBL/GenBank/DDBJ whole genome shotgun (WGS) entry which is preliminary data.</text>
</comment>
<gene>
    <name evidence="2" type="ORF">D3227_15165</name>
</gene>
<evidence type="ECO:0000256" key="1">
    <source>
        <dbReference type="SAM" id="MobiDB-lite"/>
    </source>
</evidence>
<dbReference type="OrthoDB" id="8276977at2"/>